<accession>A0AAV8W5B3</accession>
<reference evidence="2 3" key="1">
    <citation type="journal article" date="2023" name="Insect Mol. Biol.">
        <title>Genome sequencing provides insights into the evolution of gene families encoding plant cell wall-degrading enzymes in longhorned beetles.</title>
        <authorList>
            <person name="Shin N.R."/>
            <person name="Okamura Y."/>
            <person name="Kirsch R."/>
            <person name="Pauchet Y."/>
        </authorList>
    </citation>
    <scope>NUCLEOTIDE SEQUENCE [LARGE SCALE GENOMIC DNA]</scope>
    <source>
        <strain evidence="2">EAD_L_NR</strain>
    </source>
</reference>
<comment type="caution">
    <text evidence="2">The sequence shown here is derived from an EMBL/GenBank/DDBJ whole genome shotgun (WGS) entry which is preliminary data.</text>
</comment>
<organism evidence="2 3">
    <name type="scientific">Exocentrus adspersus</name>
    <dbReference type="NCBI Taxonomy" id="1586481"/>
    <lineage>
        <taxon>Eukaryota</taxon>
        <taxon>Metazoa</taxon>
        <taxon>Ecdysozoa</taxon>
        <taxon>Arthropoda</taxon>
        <taxon>Hexapoda</taxon>
        <taxon>Insecta</taxon>
        <taxon>Pterygota</taxon>
        <taxon>Neoptera</taxon>
        <taxon>Endopterygota</taxon>
        <taxon>Coleoptera</taxon>
        <taxon>Polyphaga</taxon>
        <taxon>Cucujiformia</taxon>
        <taxon>Chrysomeloidea</taxon>
        <taxon>Cerambycidae</taxon>
        <taxon>Lamiinae</taxon>
        <taxon>Acanthocinini</taxon>
        <taxon>Exocentrus</taxon>
    </lineage>
</organism>
<dbReference type="EMBL" id="JANEYG010000008">
    <property type="protein sequence ID" value="KAJ8921797.1"/>
    <property type="molecule type" value="Genomic_DNA"/>
</dbReference>
<keyword evidence="3" id="KW-1185">Reference proteome</keyword>
<name>A0AAV8W5B3_9CUCU</name>
<dbReference type="AlphaFoldDB" id="A0AAV8W5B3"/>
<protein>
    <submittedName>
        <fullName evidence="2">Uncharacterized protein</fullName>
    </submittedName>
</protein>
<feature type="compositionally biased region" description="Basic and acidic residues" evidence="1">
    <location>
        <begin position="50"/>
        <end position="60"/>
    </location>
</feature>
<gene>
    <name evidence="2" type="ORF">NQ315_008426</name>
</gene>
<evidence type="ECO:0000313" key="3">
    <source>
        <dbReference type="Proteomes" id="UP001159042"/>
    </source>
</evidence>
<proteinExistence type="predicted"/>
<sequence length="122" mass="14578">MSNKEDFFIKKQKYCEKSEWSKTVLSFFIIKLRQKISLKSGSSQRAHRSRQYERGSSAERRYKRSHRRSPTSKKHRHRHDDRTHSRRKESWSCSPTNQVSILSFPVILSSQVVRPETLSIRN</sequence>
<feature type="compositionally biased region" description="Basic residues" evidence="1">
    <location>
        <begin position="61"/>
        <end position="87"/>
    </location>
</feature>
<evidence type="ECO:0000256" key="1">
    <source>
        <dbReference type="SAM" id="MobiDB-lite"/>
    </source>
</evidence>
<feature type="region of interest" description="Disordered" evidence="1">
    <location>
        <begin position="38"/>
        <end position="96"/>
    </location>
</feature>
<evidence type="ECO:0000313" key="2">
    <source>
        <dbReference type="EMBL" id="KAJ8921797.1"/>
    </source>
</evidence>
<dbReference type="Proteomes" id="UP001159042">
    <property type="component" value="Unassembled WGS sequence"/>
</dbReference>